<feature type="domain" description="Aminoglycoside phosphotransferase" evidence="1">
    <location>
        <begin position="87"/>
        <end position="249"/>
    </location>
</feature>
<dbReference type="Gene3D" id="3.90.1200.10">
    <property type="match status" value="1"/>
</dbReference>
<keyword evidence="3" id="KW-1185">Reference proteome</keyword>
<dbReference type="RefSeq" id="WP_301243466.1">
    <property type="nucleotide sequence ID" value="NZ_JAROCD010000001.1"/>
</dbReference>
<gene>
    <name evidence="2" type="ORF">P5G61_00905</name>
</gene>
<evidence type="ECO:0000313" key="2">
    <source>
        <dbReference type="EMBL" id="MDN4599770.1"/>
    </source>
</evidence>
<dbReference type="Pfam" id="PF01636">
    <property type="entry name" value="APH"/>
    <property type="match status" value="1"/>
</dbReference>
<dbReference type="PANTHER" id="PTHR21310">
    <property type="entry name" value="AMINOGLYCOSIDE PHOSPHOTRANSFERASE-RELATED-RELATED"/>
    <property type="match status" value="1"/>
</dbReference>
<proteinExistence type="predicted"/>
<evidence type="ECO:0000259" key="1">
    <source>
        <dbReference type="Pfam" id="PF01636"/>
    </source>
</evidence>
<dbReference type="InterPro" id="IPR051678">
    <property type="entry name" value="AGP_Transferase"/>
</dbReference>
<dbReference type="InterPro" id="IPR002575">
    <property type="entry name" value="Aminoglycoside_PTrfase"/>
</dbReference>
<dbReference type="EMBL" id="JAROCD010000001">
    <property type="protein sequence ID" value="MDN4599770.1"/>
    <property type="molecule type" value="Genomic_DNA"/>
</dbReference>
<dbReference type="Proteomes" id="UP001174205">
    <property type="component" value="Unassembled WGS sequence"/>
</dbReference>
<evidence type="ECO:0000313" key="3">
    <source>
        <dbReference type="Proteomes" id="UP001174205"/>
    </source>
</evidence>
<dbReference type="SUPFAM" id="SSF56112">
    <property type="entry name" value="Protein kinase-like (PK-like)"/>
    <property type="match status" value="1"/>
</dbReference>
<name>A0ABT8J3Y9_9BACL</name>
<organism evidence="2 3">
    <name type="scientific">Paenibacillus vandeheii</name>
    <dbReference type="NCBI Taxonomy" id="3035917"/>
    <lineage>
        <taxon>Bacteria</taxon>
        <taxon>Bacillati</taxon>
        <taxon>Bacillota</taxon>
        <taxon>Bacilli</taxon>
        <taxon>Bacillales</taxon>
        <taxon>Paenibacillaceae</taxon>
        <taxon>Paenibacillus</taxon>
    </lineage>
</organism>
<protein>
    <submittedName>
        <fullName evidence="2">Aminoglycoside phosphotransferase family protein</fullName>
    </submittedName>
</protein>
<sequence length="326" mass="38315">MKFDSHLTPEELQEYVQNVFGAGYLVAESVRTYGGAQKVIYKVVCKNGFTCMLYVWDISRNYFQEEILNEPTFQSSYGSGLFSLNNRYLRQHGIQTPALYDLNNDRNRHSYDFALVEYIEGQKAEAYFQYEDPKARNELFHRIGGMLSNMHAIQRNYYGNAVYDENNNEPCFKAQRMNAEMALSYASEHMVNIRGNYGSLLDKLCELEAEIKPRNRYSFIHGELGPDHILIDKHMQPHLIDIEGAGFFDLEHEHSFLEFRFGEYYRYFQNNNLDPKRMTFYRFCHHLSLISGGLKLLHRQFPDQQFAKSLAEYHSRCAIQMVSREI</sequence>
<accession>A0ABT8J3Y9</accession>
<dbReference type="InterPro" id="IPR011009">
    <property type="entry name" value="Kinase-like_dom_sf"/>
</dbReference>
<reference evidence="2" key="1">
    <citation type="submission" date="2023-03" db="EMBL/GenBank/DDBJ databases">
        <title>MT1 and MT2 Draft Genomes of Novel Species.</title>
        <authorList>
            <person name="Venkateswaran K."/>
        </authorList>
    </citation>
    <scope>NUCLEOTIDE SEQUENCE</scope>
    <source>
        <strain evidence="2">F6_3S_P_1C</strain>
    </source>
</reference>
<comment type="caution">
    <text evidence="2">The sequence shown here is derived from an EMBL/GenBank/DDBJ whole genome shotgun (WGS) entry which is preliminary data.</text>
</comment>